<dbReference type="PROSITE" id="PS51462">
    <property type="entry name" value="NUDIX"/>
    <property type="match status" value="1"/>
</dbReference>
<dbReference type="EMBL" id="JBHSWJ010000002">
    <property type="protein sequence ID" value="MFC6712626.1"/>
    <property type="molecule type" value="Genomic_DNA"/>
</dbReference>
<dbReference type="SUPFAM" id="SSF55811">
    <property type="entry name" value="Nudix"/>
    <property type="match status" value="1"/>
</dbReference>
<feature type="domain" description="Nudix hydrolase" evidence="7">
    <location>
        <begin position="35"/>
        <end position="171"/>
    </location>
</feature>
<reference evidence="9" key="1">
    <citation type="journal article" date="2019" name="Int. J. Syst. Evol. Microbiol.">
        <title>The Global Catalogue of Microorganisms (GCM) 10K type strain sequencing project: providing services to taxonomists for standard genome sequencing and annotation.</title>
        <authorList>
            <consortium name="The Broad Institute Genomics Platform"/>
            <consortium name="The Broad Institute Genome Sequencing Center for Infectious Disease"/>
            <person name="Wu L."/>
            <person name="Ma J."/>
        </authorList>
    </citation>
    <scope>NUCLEOTIDE SEQUENCE [LARGE SCALE GENOMIC DNA]</scope>
    <source>
        <strain evidence="9">NBRC 106593</strain>
    </source>
</reference>
<organism evidence="8 9">
    <name type="scientific">Branchiibius cervicis</name>
    <dbReference type="NCBI Taxonomy" id="908252"/>
    <lineage>
        <taxon>Bacteria</taxon>
        <taxon>Bacillati</taxon>
        <taxon>Actinomycetota</taxon>
        <taxon>Actinomycetes</taxon>
        <taxon>Micrococcales</taxon>
        <taxon>Dermacoccaceae</taxon>
        <taxon>Branchiibius</taxon>
    </lineage>
</organism>
<evidence type="ECO:0000313" key="8">
    <source>
        <dbReference type="EMBL" id="MFC6712626.1"/>
    </source>
</evidence>
<evidence type="ECO:0000256" key="4">
    <source>
        <dbReference type="ARBA" id="ARBA00022801"/>
    </source>
</evidence>
<dbReference type="InterPro" id="IPR015797">
    <property type="entry name" value="NUDIX_hydrolase-like_dom_sf"/>
</dbReference>
<keyword evidence="3" id="KW-0479">Metal-binding</keyword>
<evidence type="ECO:0000259" key="7">
    <source>
        <dbReference type="PROSITE" id="PS51462"/>
    </source>
</evidence>
<evidence type="ECO:0000256" key="1">
    <source>
        <dbReference type="ARBA" id="ARBA00001936"/>
    </source>
</evidence>
<evidence type="ECO:0000256" key="3">
    <source>
        <dbReference type="ARBA" id="ARBA00022723"/>
    </source>
</evidence>
<dbReference type="Gene3D" id="3.90.79.10">
    <property type="entry name" value="Nucleoside Triphosphate Pyrophosphohydrolase"/>
    <property type="match status" value="1"/>
</dbReference>
<evidence type="ECO:0000256" key="5">
    <source>
        <dbReference type="ARBA" id="ARBA00022842"/>
    </source>
</evidence>
<proteinExistence type="predicted"/>
<comment type="cofactor">
    <cofactor evidence="1">
        <name>Mn(2+)</name>
        <dbReference type="ChEBI" id="CHEBI:29035"/>
    </cofactor>
</comment>
<sequence length="217" mass="23432">MNEHAAAEPIPGWLDRLAANAHAVGTPWAESVSDRARRSAVLLLFGPGERGSDIVLTQRSDTLRNHAGQVALPGGTIDPTDADATAAALREAHEEVGLEPATVEVLASIEPMPLSVTGFAVQPVVAWWRSPHPIGVLDPAEVARVGRVPVDDLTDPANRFTAVHPTRDFAAPAFDVDGFYIWGFTAVLLDTVLDAAGLTRPWDRADRRVVPERFWTR</sequence>
<evidence type="ECO:0000313" key="9">
    <source>
        <dbReference type="Proteomes" id="UP001596356"/>
    </source>
</evidence>
<evidence type="ECO:0000256" key="6">
    <source>
        <dbReference type="ARBA" id="ARBA00023211"/>
    </source>
</evidence>
<dbReference type="InterPro" id="IPR000086">
    <property type="entry name" value="NUDIX_hydrolase_dom"/>
</dbReference>
<keyword evidence="5" id="KW-0460">Magnesium</keyword>
<dbReference type="Pfam" id="PF00293">
    <property type="entry name" value="NUDIX"/>
    <property type="match status" value="1"/>
</dbReference>
<gene>
    <name evidence="8" type="ORF">ACFQBT_01665</name>
</gene>
<dbReference type="GO" id="GO:0035539">
    <property type="term" value="F:8-oxo-7,8-dihydrodeoxyguanosine triphosphate pyrophosphatase activity"/>
    <property type="evidence" value="ECO:0007669"/>
    <property type="project" value="UniProtKB-EC"/>
</dbReference>
<comment type="caution">
    <text evidence="8">The sequence shown here is derived from an EMBL/GenBank/DDBJ whole genome shotgun (WGS) entry which is preliminary data.</text>
</comment>
<dbReference type="InterPro" id="IPR045121">
    <property type="entry name" value="CoAse"/>
</dbReference>
<dbReference type="Proteomes" id="UP001596356">
    <property type="component" value="Unassembled WGS sequence"/>
</dbReference>
<dbReference type="RefSeq" id="WP_377820097.1">
    <property type="nucleotide sequence ID" value="NZ_JBHSWJ010000002.1"/>
</dbReference>
<accession>A0ABW2ANT5</accession>
<dbReference type="EC" id="3.6.1.55" evidence="8"/>
<keyword evidence="9" id="KW-1185">Reference proteome</keyword>
<dbReference type="PANTHER" id="PTHR12992:SF11">
    <property type="entry name" value="MITOCHONDRIAL COENZYME A DIPHOSPHATASE NUDT8"/>
    <property type="match status" value="1"/>
</dbReference>
<dbReference type="CDD" id="cd03426">
    <property type="entry name" value="NUDIX_CoAse_Nudt7"/>
    <property type="match status" value="1"/>
</dbReference>
<comment type="cofactor">
    <cofactor evidence="2">
        <name>Mg(2+)</name>
        <dbReference type="ChEBI" id="CHEBI:18420"/>
    </cofactor>
</comment>
<protein>
    <submittedName>
        <fullName evidence="8">NUDIX hydrolase</fullName>
        <ecNumber evidence="8">3.6.1.55</ecNumber>
    </submittedName>
</protein>
<name>A0ABW2ANT5_9MICO</name>
<evidence type="ECO:0000256" key="2">
    <source>
        <dbReference type="ARBA" id="ARBA00001946"/>
    </source>
</evidence>
<keyword evidence="6" id="KW-0464">Manganese</keyword>
<dbReference type="PANTHER" id="PTHR12992">
    <property type="entry name" value="NUDIX HYDROLASE"/>
    <property type="match status" value="1"/>
</dbReference>
<keyword evidence="4 8" id="KW-0378">Hydrolase</keyword>